<sequence>MAITVTHSKVSTIPDGDDTSVVRPSDWNADHQLVGTVPVANGGTGAATLTGYVKGNGTSTMTASATIPSTDVTGLGTMSTQNSNNISVTGGSMSGVTIGDYVATAQKGIANGVATLDGSGTVPVSQLPAAVLGALSYQGTWNASTNTPTLTSSVGTKGYYYVVSVAGSTNLNGITDWKVGDWAVFNGSEWQKIDNTDAVTSVNGYTGTVVLTNTDISGFGTMSTQNANSVAITGGAINGTTIGATTQADITGNTINAFTKFVSENYYAQSVLGGNLRTSGGTSLVNWDGGGSGNVTINGGLLANPANKNVSIAPTGTGTATINPATAGTMNNMVIGGTTPLAITGTTITATTFSGSGASLTSIPNSALVNSAITINGTSTSLGGSISVGTVTSVTGTSPVVSSGGNTPAISMPAATTSVSGYLTSTDWNTFNNKGSGTVTSVSGTTGRITSTGGTTPVIDLASGVATAGTTGSSSLIPVVTIDTYGRVTSITTASNPQGTVTSVGGTGTVSGISLSGTVTSSGNLTLGGTLDLSSPPAIGGTTPAAITGTTITATKFVGVSGGTF</sequence>
<organism evidence="1">
    <name type="scientific">uncultured Caudovirales phage</name>
    <dbReference type="NCBI Taxonomy" id="2100421"/>
    <lineage>
        <taxon>Viruses</taxon>
        <taxon>Duplodnaviria</taxon>
        <taxon>Heunggongvirae</taxon>
        <taxon>Uroviricota</taxon>
        <taxon>Caudoviricetes</taxon>
        <taxon>Peduoviridae</taxon>
        <taxon>Maltschvirus</taxon>
        <taxon>Maltschvirus maltsch</taxon>
    </lineage>
</organism>
<name>A0A6J7WMJ0_9CAUD</name>
<reference evidence="1" key="1">
    <citation type="submission" date="2020-05" db="EMBL/GenBank/DDBJ databases">
        <authorList>
            <person name="Chiriac C."/>
            <person name="Salcher M."/>
            <person name="Ghai R."/>
            <person name="Kavagutti S V."/>
        </authorList>
    </citation>
    <scope>NUCLEOTIDE SEQUENCE</scope>
</reference>
<gene>
    <name evidence="1" type="ORF">UFOVP202_16</name>
</gene>
<protein>
    <submittedName>
        <fullName evidence="1">Uncharacterized protein</fullName>
    </submittedName>
</protein>
<evidence type="ECO:0000313" key="1">
    <source>
        <dbReference type="EMBL" id="CAB5217845.1"/>
    </source>
</evidence>
<proteinExistence type="predicted"/>
<accession>A0A6J7WMJ0</accession>
<dbReference type="EMBL" id="LR798254">
    <property type="protein sequence ID" value="CAB5217845.1"/>
    <property type="molecule type" value="Genomic_DNA"/>
</dbReference>